<evidence type="ECO:0000256" key="3">
    <source>
        <dbReference type="ARBA" id="ARBA00022679"/>
    </source>
</evidence>
<dbReference type="HAMAP" id="MF_00692">
    <property type="entry name" value="SelO"/>
    <property type="match status" value="1"/>
</dbReference>
<dbReference type="STRING" id="4955.A0A1G4M9C7"/>
<evidence type="ECO:0000256" key="8">
    <source>
        <dbReference type="ARBA" id="ARBA00022842"/>
    </source>
</evidence>
<keyword evidence="8" id="KW-0460">Magnesium</keyword>
<keyword evidence="7" id="KW-0067">ATP-binding</keyword>
<dbReference type="OrthoDB" id="10254721at2759"/>
<dbReference type="PANTHER" id="PTHR32057">
    <property type="entry name" value="PROTEIN ADENYLYLTRANSFERASE SELO, MITOCHONDRIAL"/>
    <property type="match status" value="1"/>
</dbReference>
<dbReference type="AlphaFoldDB" id="A0A1G4M9C7"/>
<keyword evidence="3" id="KW-0808">Transferase</keyword>
<sequence>MGEARKIMSVLKDTGTSRFTQILLADQLIPSVAKAIEVKERGDADELQKVFHTPRIVSQGCHFAYSLPEKRPHYKPLIASSKALNDLQLEMEPELVKLVSGEKVYYDQDKNSFPYSMAYAGFQFGHFAGQLGDGRVVNIADITDKHGIKQTLQLKGSGLTPFSRFADGKAVLRSSIREFIISEALHHIGIPSTRALHITSLPKTKAKRALYESCAVVCRFAPTWVRIGNFDLCRWRQDHEGLVKLSDFCIDEVFHGGEAFPVELDLNCFMNDFFPDSDEKVPEGKVLSKLVGTTKYELFFRHVINLNAESVAYWQSYGFLNGVLNTDNTSIMGLAMDFGPFSFIDKFQPQYTPNHDDVENRYSYANQAGAIWWNLSKFAQAMTALIGAGPKYIDGITSKGLGAITEKMEDDIVTRANTVIALAANEFKFRFTTRYADIMAKRIGIDLGLNSVTSENLENLALKASEFNHTIIEPMLQILYYTQIDYNNFFVKLQMYDGDFISNNSGAINGIDPEFVKVFFTESQIEKLSRHYFEGKDDADSGETVRLVECMDNLRSWVHVYTRLIPSEYKLRYEIAKKVNPLFTPRSYIFEQVIQDLTDKQRDKLNDPGAELDTSLLEKLYKMSANPYEPAKWDENLRPEVVEDWITHGEEEDKFMKQCSCSS</sequence>
<dbReference type="GO" id="GO:0005524">
    <property type="term" value="F:ATP binding"/>
    <property type="evidence" value="ECO:0007669"/>
    <property type="project" value="UniProtKB-KW"/>
</dbReference>
<dbReference type="PANTHER" id="PTHR32057:SF14">
    <property type="entry name" value="PROTEIN ADENYLYLTRANSFERASE SELO, MITOCHONDRIAL"/>
    <property type="match status" value="1"/>
</dbReference>
<protein>
    <recommendedName>
        <fullName evidence="9">Selenoprotein O</fullName>
    </recommendedName>
</protein>
<dbReference type="Pfam" id="PF02696">
    <property type="entry name" value="SelO"/>
    <property type="match status" value="1"/>
</dbReference>
<evidence type="ECO:0000313" key="11">
    <source>
        <dbReference type="Proteomes" id="UP000190831"/>
    </source>
</evidence>
<accession>A0A1G4M9C7</accession>
<name>A0A1G4M9C7_LACFM</name>
<evidence type="ECO:0000256" key="5">
    <source>
        <dbReference type="ARBA" id="ARBA00022723"/>
    </source>
</evidence>
<evidence type="ECO:0000256" key="6">
    <source>
        <dbReference type="ARBA" id="ARBA00022741"/>
    </source>
</evidence>
<comment type="similarity">
    <text evidence="2">Belongs to the SELO family.</text>
</comment>
<keyword evidence="5" id="KW-0479">Metal-binding</keyword>
<organism evidence="10 11">
    <name type="scientific">Lachancea fermentati</name>
    <name type="common">Zygosaccharomyces fermentati</name>
    <dbReference type="NCBI Taxonomy" id="4955"/>
    <lineage>
        <taxon>Eukaryota</taxon>
        <taxon>Fungi</taxon>
        <taxon>Dikarya</taxon>
        <taxon>Ascomycota</taxon>
        <taxon>Saccharomycotina</taxon>
        <taxon>Saccharomycetes</taxon>
        <taxon>Saccharomycetales</taxon>
        <taxon>Saccharomycetaceae</taxon>
        <taxon>Lachancea</taxon>
    </lineage>
</organism>
<evidence type="ECO:0000256" key="2">
    <source>
        <dbReference type="ARBA" id="ARBA00009747"/>
    </source>
</evidence>
<dbReference type="InterPro" id="IPR003846">
    <property type="entry name" value="SelO"/>
</dbReference>
<dbReference type="EMBL" id="LT598485">
    <property type="protein sequence ID" value="SCW00427.1"/>
    <property type="molecule type" value="Genomic_DNA"/>
</dbReference>
<comment type="cofactor">
    <cofactor evidence="1">
        <name>Mg(2+)</name>
        <dbReference type="ChEBI" id="CHEBI:18420"/>
    </cofactor>
</comment>
<gene>
    <name evidence="10" type="ORF">LAFE_0C03950G</name>
</gene>
<dbReference type="GO" id="GO:0070733">
    <property type="term" value="F:AMPylase activity"/>
    <property type="evidence" value="ECO:0007669"/>
    <property type="project" value="TreeGrafter"/>
</dbReference>
<keyword evidence="11" id="KW-1185">Reference proteome</keyword>
<evidence type="ECO:0000313" key="10">
    <source>
        <dbReference type="EMBL" id="SCW00427.1"/>
    </source>
</evidence>
<evidence type="ECO:0000256" key="9">
    <source>
        <dbReference type="ARBA" id="ARBA00031547"/>
    </source>
</evidence>
<dbReference type="GO" id="GO:0005739">
    <property type="term" value="C:mitochondrion"/>
    <property type="evidence" value="ECO:0007669"/>
    <property type="project" value="TreeGrafter"/>
</dbReference>
<dbReference type="Proteomes" id="UP000190831">
    <property type="component" value="Chromosome C"/>
</dbReference>
<evidence type="ECO:0000256" key="4">
    <source>
        <dbReference type="ARBA" id="ARBA00022695"/>
    </source>
</evidence>
<reference evidence="10 11" key="1">
    <citation type="submission" date="2016-03" db="EMBL/GenBank/DDBJ databases">
        <authorList>
            <person name="Devillers H."/>
        </authorList>
    </citation>
    <scope>NUCLEOTIDE SEQUENCE [LARGE SCALE GENOMIC DNA]</scope>
    <source>
        <strain evidence="10">CBS 6772</strain>
    </source>
</reference>
<proteinExistence type="inferred from homology"/>
<keyword evidence="4" id="KW-0548">Nucleotidyltransferase</keyword>
<keyword evidence="6" id="KW-0547">Nucleotide-binding</keyword>
<dbReference type="OMA" id="HVVNLNA"/>
<evidence type="ECO:0000256" key="7">
    <source>
        <dbReference type="ARBA" id="ARBA00022840"/>
    </source>
</evidence>
<dbReference type="GO" id="GO:0046872">
    <property type="term" value="F:metal ion binding"/>
    <property type="evidence" value="ECO:0007669"/>
    <property type="project" value="UniProtKB-KW"/>
</dbReference>
<evidence type="ECO:0000256" key="1">
    <source>
        <dbReference type="ARBA" id="ARBA00001946"/>
    </source>
</evidence>